<sequence length="117" mass="12999">MVRETGAWTWLEAFRRCSYLPARVLDEVAAADIVVLDPATITDTATYLDPTRAHRRVPGQAAAGRTAVTCQDAADLADRAGRQVRNTIPSGRTSRFGRGRTYLRECGHRCRANRIRV</sequence>
<accession>A0A2P2FZA6</accession>
<dbReference type="EMBL" id="JFBM01000004">
    <property type="protein sequence ID" value="KFU82035.1"/>
    <property type="molecule type" value="Genomic_DNA"/>
</dbReference>
<dbReference type="Proteomes" id="UP000256220">
    <property type="component" value="Unassembled WGS sequence"/>
</dbReference>
<dbReference type="AlphaFoldDB" id="A0A2P2FZA6"/>
<gene>
    <name evidence="1" type="ORF">BB31_06745</name>
</gene>
<keyword evidence="2" id="KW-1185">Reference proteome</keyword>
<evidence type="ECO:0000313" key="1">
    <source>
        <dbReference type="EMBL" id="KFU82035.1"/>
    </source>
</evidence>
<proteinExistence type="predicted"/>
<evidence type="ECO:0000313" key="2">
    <source>
        <dbReference type="Proteomes" id="UP000256220"/>
    </source>
</evidence>
<name>A0A2P2FZA6_AMYLU</name>
<reference evidence="1 2" key="1">
    <citation type="journal article" date="2014" name="Genome Announc.">
        <title>Draft Genome Sequence of Amycolatopsis lurida NRRL 2430, Producer of the Glycopeptide Family Antibiotic Ristocetin.</title>
        <authorList>
            <person name="Kwun M.J."/>
            <person name="Hong H.J."/>
        </authorList>
    </citation>
    <scope>NUCLEOTIDE SEQUENCE [LARGE SCALE GENOMIC DNA]</scope>
    <source>
        <strain evidence="1 2">NRRL 2430</strain>
    </source>
</reference>
<protein>
    <submittedName>
        <fullName evidence="1">Uncharacterized protein</fullName>
    </submittedName>
</protein>
<comment type="caution">
    <text evidence="1">The sequence shown here is derived from an EMBL/GenBank/DDBJ whole genome shotgun (WGS) entry which is preliminary data.</text>
</comment>
<organism evidence="1 2">
    <name type="scientific">Amycolatopsis lurida NRRL 2430</name>
    <dbReference type="NCBI Taxonomy" id="1460371"/>
    <lineage>
        <taxon>Bacteria</taxon>
        <taxon>Bacillati</taxon>
        <taxon>Actinomycetota</taxon>
        <taxon>Actinomycetes</taxon>
        <taxon>Pseudonocardiales</taxon>
        <taxon>Pseudonocardiaceae</taxon>
        <taxon>Amycolatopsis</taxon>
    </lineage>
</organism>